<evidence type="ECO:0000256" key="1">
    <source>
        <dbReference type="SAM" id="MobiDB-lite"/>
    </source>
</evidence>
<protein>
    <recommendedName>
        <fullName evidence="4">DUF4283 domain-containing protein</fullName>
    </recommendedName>
</protein>
<evidence type="ECO:0000313" key="3">
    <source>
        <dbReference type="Proteomes" id="UP001151760"/>
    </source>
</evidence>
<feature type="region of interest" description="Disordered" evidence="1">
    <location>
        <begin position="315"/>
        <end position="341"/>
    </location>
</feature>
<dbReference type="Proteomes" id="UP001151760">
    <property type="component" value="Unassembled WGS sequence"/>
</dbReference>
<reference evidence="2" key="2">
    <citation type="submission" date="2022-01" db="EMBL/GenBank/DDBJ databases">
        <authorList>
            <person name="Yamashiro T."/>
            <person name="Shiraishi A."/>
            <person name="Satake H."/>
            <person name="Nakayama K."/>
        </authorList>
    </citation>
    <scope>NUCLEOTIDE SEQUENCE</scope>
</reference>
<comment type="caution">
    <text evidence="2">The sequence shown here is derived from an EMBL/GenBank/DDBJ whole genome shotgun (WGS) entry which is preliminary data.</text>
</comment>
<evidence type="ECO:0008006" key="4">
    <source>
        <dbReference type="Google" id="ProtNLM"/>
    </source>
</evidence>
<feature type="region of interest" description="Disordered" evidence="1">
    <location>
        <begin position="1"/>
        <end position="38"/>
    </location>
</feature>
<name>A0ABQ4WPF4_9ASTR</name>
<evidence type="ECO:0000313" key="2">
    <source>
        <dbReference type="EMBL" id="GJS54755.1"/>
    </source>
</evidence>
<feature type="region of interest" description="Disordered" evidence="1">
    <location>
        <begin position="247"/>
        <end position="272"/>
    </location>
</feature>
<keyword evidence="3" id="KW-1185">Reference proteome</keyword>
<reference evidence="2" key="1">
    <citation type="journal article" date="2022" name="Int. J. Mol. Sci.">
        <title>Draft Genome of Tanacetum Coccineum: Genomic Comparison of Closely Related Tanacetum-Family Plants.</title>
        <authorList>
            <person name="Yamashiro T."/>
            <person name="Shiraishi A."/>
            <person name="Nakayama K."/>
            <person name="Satake H."/>
        </authorList>
    </citation>
    <scope>NUCLEOTIDE SEQUENCE</scope>
</reference>
<sequence length="341" mass="37761">MAIGTGHRSNNYSESKRNDHLDNNRRQEQRNKAAKRSKSGHRFGFVRFINVNDINQLVSNLRTAWMGGFHLFADVAKYGRTYNRPVERSGDSLLTSYAKAVLGNKSVDMSGKYDTSNAGAESVGCRKLYVGGRWVFGWNSTLWIKWKAQDSRSFKRDIFWSSKEFSHDFIPDERCVWIDLVGLPLASWAPEVYKKLGGRWGSSVFTDMVSDGPMSHGKVNSESNPLERKDAEGPSLDESLENVEHLDVDSCDSDSPKNVNNDSVSPSSRVLREEDDCMEKNLEDDAGEILGVHSQGDCGNVTTDDNEDVTSVIAPEKDSIIAPPSTPPGNDLNIAAESGSS</sequence>
<dbReference type="EMBL" id="BQNB010008822">
    <property type="protein sequence ID" value="GJS54755.1"/>
    <property type="molecule type" value="Genomic_DNA"/>
</dbReference>
<accession>A0ABQ4WPF4</accession>
<gene>
    <name evidence="2" type="ORF">Tco_0628117</name>
</gene>
<organism evidence="2 3">
    <name type="scientific">Tanacetum coccineum</name>
    <dbReference type="NCBI Taxonomy" id="301880"/>
    <lineage>
        <taxon>Eukaryota</taxon>
        <taxon>Viridiplantae</taxon>
        <taxon>Streptophyta</taxon>
        <taxon>Embryophyta</taxon>
        <taxon>Tracheophyta</taxon>
        <taxon>Spermatophyta</taxon>
        <taxon>Magnoliopsida</taxon>
        <taxon>eudicotyledons</taxon>
        <taxon>Gunneridae</taxon>
        <taxon>Pentapetalae</taxon>
        <taxon>asterids</taxon>
        <taxon>campanulids</taxon>
        <taxon>Asterales</taxon>
        <taxon>Asteraceae</taxon>
        <taxon>Asteroideae</taxon>
        <taxon>Anthemideae</taxon>
        <taxon>Anthemidinae</taxon>
        <taxon>Tanacetum</taxon>
    </lineage>
</organism>
<feature type="compositionally biased region" description="Basic and acidic residues" evidence="1">
    <location>
        <begin position="14"/>
        <end position="31"/>
    </location>
</feature>
<feature type="compositionally biased region" description="Polar residues" evidence="1">
    <location>
        <begin position="256"/>
        <end position="268"/>
    </location>
</feature>
<feature type="region of interest" description="Disordered" evidence="1">
    <location>
        <begin position="211"/>
        <end position="235"/>
    </location>
</feature>
<proteinExistence type="predicted"/>